<feature type="binding site" evidence="3">
    <location>
        <position position="599"/>
    </location>
    <ligand>
        <name>Zn(2+)</name>
        <dbReference type="ChEBI" id="CHEBI:29105"/>
        <label>2</label>
    </ligand>
</feature>
<dbReference type="AlphaFoldDB" id="A0A7R9CK53"/>
<dbReference type="PANTHER" id="PTHR11596:SF91">
    <property type="entry name" value="ALKALINE PHOSPHATASE-RELATED"/>
    <property type="match status" value="1"/>
</dbReference>
<feature type="binding site" evidence="3">
    <location>
        <position position="530"/>
    </location>
    <ligand>
        <name>Mg(2+)</name>
        <dbReference type="ChEBI" id="CHEBI:18420"/>
    </ligand>
</feature>
<keyword evidence="3" id="KW-0479">Metal-binding</keyword>
<evidence type="ECO:0000256" key="5">
    <source>
        <dbReference type="SAM" id="MobiDB-lite"/>
    </source>
</evidence>
<feature type="binding site" evidence="3">
    <location>
        <position position="241"/>
    </location>
    <ligand>
        <name>Zn(2+)</name>
        <dbReference type="ChEBI" id="CHEBI:29105"/>
        <label>2</label>
    </ligand>
</feature>
<comment type="similarity">
    <text evidence="4">Belongs to the alkaline phosphatase family.</text>
</comment>
<feature type="binding site" evidence="3">
    <location>
        <position position="600"/>
    </location>
    <ligand>
        <name>Zn(2+)</name>
        <dbReference type="ChEBI" id="CHEBI:29105"/>
        <label>2</label>
    </ligand>
</feature>
<dbReference type="Gene3D" id="3.40.720.10">
    <property type="entry name" value="Alkaline Phosphatase, subunit A"/>
    <property type="match status" value="3"/>
</dbReference>
<organism evidence="6">
    <name type="scientific">Timema cristinae</name>
    <name type="common">Walking stick</name>
    <dbReference type="NCBI Taxonomy" id="61476"/>
    <lineage>
        <taxon>Eukaryota</taxon>
        <taxon>Metazoa</taxon>
        <taxon>Ecdysozoa</taxon>
        <taxon>Arthropoda</taxon>
        <taxon>Hexapoda</taxon>
        <taxon>Insecta</taxon>
        <taxon>Pterygota</taxon>
        <taxon>Neoptera</taxon>
        <taxon>Polyneoptera</taxon>
        <taxon>Phasmatodea</taxon>
        <taxon>Timematodea</taxon>
        <taxon>Timematoidea</taxon>
        <taxon>Timematidae</taxon>
        <taxon>Timema</taxon>
    </lineage>
</organism>
<protein>
    <recommendedName>
        <fullName evidence="1">alkaline phosphatase</fullName>
        <ecNumber evidence="1">3.1.3.1</ecNumber>
    </recommendedName>
</protein>
<evidence type="ECO:0000256" key="2">
    <source>
        <dbReference type="PIRSR" id="PIRSR601952-1"/>
    </source>
</evidence>
<keyword evidence="3" id="KW-0460">Magnesium</keyword>
<dbReference type="GO" id="GO:0004035">
    <property type="term" value="F:alkaline phosphatase activity"/>
    <property type="evidence" value="ECO:0007669"/>
    <property type="project" value="UniProtKB-EC"/>
</dbReference>
<feature type="binding site" evidence="3">
    <location>
        <position position="548"/>
    </location>
    <ligand>
        <name>Zn(2+)</name>
        <dbReference type="ChEBI" id="CHEBI:29105"/>
        <label>2</label>
    </ligand>
</feature>
<dbReference type="PANTHER" id="PTHR11596">
    <property type="entry name" value="ALKALINE PHOSPHATASE"/>
    <property type="match status" value="1"/>
</dbReference>
<feature type="binding site" evidence="3">
    <location>
        <position position="838"/>
    </location>
    <ligand>
        <name>Zn(2+)</name>
        <dbReference type="ChEBI" id="CHEBI:29105"/>
        <label>2</label>
    </ligand>
</feature>
<sequence length="884" mass="98035">MGTSALGNVLLSKLCLVTDRYPGRGDIVTVQRQEGRYCHWSETGWEILSLFRDKRGDIVTVRRQEGRYCHCSETGGEIFKAMTEWSGSPTSGHGAESSRNKGPTFKWDTSDHVWPHSLRRFSRNESVMHPLLDDVPTRSSRSVRGEQGIGKVGSEEVNQNSRGGRVENHLGKTTPSSPDRDSNLDLPVLSSRAQHDKRCSSLSCPTDASYWTTNAQEQLWRHATQQPILGRAKNVILFLGDGMSIPTLAATRAYLGQRSGQTGEEVSLSFEQFPYTGLSKTYCVDRQVADSACTSTAYFCGVKNNYGTLGVSAAVTRRDCQAMRNSSNHVDSILAWAQDAGKSTGLVTTTRITHASPAGGYSHTAERNWESDADVASNNADPHQCADIAKQLVRNSPGKNVKVRCCLKVIVCIMWGTQVVLGGGRRAFRPNTVKDEEGKRGVRIDGVDLVDEWKRDKLRRGASNSFAWDRNGLLGVNTDTTEYLLGLFDPNHMQYHLDADPTTEPTLPEMTATAIKMLQKDKAGFFLFVEGKLFSLTTLVLVSLESVDSTEQSLGPQTTPITVRALRKALDETVQFHEAVRVAAELTDEKDTLIVVTSDHAHVMSYSGYPTRGNDILDVGRFRNIFPRSLLQRSTFIVYTTVSDYHVLDRLNDMFGETSHMGPLGPFINVELMFFTWTHSTSQNVCVCSRLSWNEGQPAIHECGVGCLACEAGRFTTVMFWENSLFRMYVANIVRIKTHHIGYCLIINTYCNDDVMYCAVETVIALMCAVETVIVTLCAGIAGNSIVDRLPYSTISYGNGPGYRPPQYDGRRYDISRDNTKDKNYMFPALLPLNSETHGGDDVGVFARGPWAHLFTGVYEQHVIPHMMAFASCIGRGLTACWAR</sequence>
<dbReference type="InterPro" id="IPR001952">
    <property type="entry name" value="Alkaline_phosphatase"/>
</dbReference>
<dbReference type="EMBL" id="OC317507">
    <property type="protein sequence ID" value="CAD7397337.1"/>
    <property type="molecule type" value="Genomic_DNA"/>
</dbReference>
<evidence type="ECO:0000256" key="1">
    <source>
        <dbReference type="ARBA" id="ARBA00012647"/>
    </source>
</evidence>
<dbReference type="SMART" id="SM00098">
    <property type="entry name" value="alkPPc"/>
    <property type="match status" value="1"/>
</dbReference>
<comment type="cofactor">
    <cofactor evidence="3">
        <name>Mg(2+)</name>
        <dbReference type="ChEBI" id="CHEBI:18420"/>
    </cofactor>
    <text evidence="3">Binds 1 Mg(2+) ion.</text>
</comment>
<accession>A0A7R9CK53</accession>
<gene>
    <name evidence="6" type="ORF">TCEB3V08_LOCUS4039</name>
</gene>
<dbReference type="PRINTS" id="PR00113">
    <property type="entry name" value="ALKPHPHTASE"/>
</dbReference>
<keyword evidence="3" id="KW-0862">Zinc</keyword>
<feature type="binding site" evidence="3">
    <location>
        <position position="356"/>
    </location>
    <ligand>
        <name>Mg(2+)</name>
        <dbReference type="ChEBI" id="CHEBI:18420"/>
    </ligand>
</feature>
<feature type="binding site" evidence="3">
    <location>
        <position position="354"/>
    </location>
    <ligand>
        <name>Mg(2+)</name>
        <dbReference type="ChEBI" id="CHEBI:18420"/>
    </ligand>
</feature>
<evidence type="ECO:0000256" key="4">
    <source>
        <dbReference type="RuleBase" id="RU003946"/>
    </source>
</evidence>
<dbReference type="GO" id="GO:0046872">
    <property type="term" value="F:metal ion binding"/>
    <property type="evidence" value="ECO:0007669"/>
    <property type="project" value="UniProtKB-KW"/>
</dbReference>
<evidence type="ECO:0000256" key="3">
    <source>
        <dbReference type="PIRSR" id="PIRSR601952-2"/>
    </source>
</evidence>
<name>A0A7R9CK53_TIMCR</name>
<dbReference type="InterPro" id="IPR017850">
    <property type="entry name" value="Alkaline_phosphatase_core_sf"/>
</dbReference>
<evidence type="ECO:0000313" key="6">
    <source>
        <dbReference type="EMBL" id="CAD7397337.1"/>
    </source>
</evidence>
<dbReference type="EC" id="3.1.3.1" evidence="1"/>
<feature type="active site" description="Phosphoserine intermediate" evidence="2">
    <location>
        <position position="291"/>
    </location>
</feature>
<feature type="region of interest" description="Disordered" evidence="5">
    <location>
        <begin position="132"/>
        <end position="186"/>
    </location>
</feature>
<comment type="cofactor">
    <cofactor evidence="3">
        <name>Zn(2+)</name>
        <dbReference type="ChEBI" id="CHEBI:29105"/>
    </cofactor>
    <text evidence="3">Binds 2 Zn(2+) ions.</text>
</comment>
<dbReference type="CDD" id="cd16012">
    <property type="entry name" value="ALP"/>
    <property type="match status" value="1"/>
</dbReference>
<dbReference type="SUPFAM" id="SSF53649">
    <property type="entry name" value="Alkaline phosphatase-like"/>
    <property type="match status" value="1"/>
</dbReference>
<dbReference type="Pfam" id="PF00245">
    <property type="entry name" value="Alk_phosphatase"/>
    <property type="match status" value="3"/>
</dbReference>
<feature type="binding site" evidence="3">
    <location>
        <position position="241"/>
    </location>
    <ligand>
        <name>Mg(2+)</name>
        <dbReference type="ChEBI" id="CHEBI:18420"/>
    </ligand>
</feature>
<reference evidence="6" key="1">
    <citation type="submission" date="2020-11" db="EMBL/GenBank/DDBJ databases">
        <authorList>
            <person name="Tran Van P."/>
        </authorList>
    </citation>
    <scope>NUCLEOTIDE SEQUENCE</scope>
</reference>
<proteinExistence type="inferred from homology"/>